<protein>
    <submittedName>
        <fullName evidence="1">Proteinase inhibitor I25, cystatin, conserved region</fullName>
    </submittedName>
</protein>
<dbReference type="InterPro" id="IPR046350">
    <property type="entry name" value="Cystatin_sf"/>
</dbReference>
<evidence type="ECO:0000313" key="1">
    <source>
        <dbReference type="EMBL" id="PON91418.1"/>
    </source>
</evidence>
<dbReference type="Gene3D" id="3.10.450.10">
    <property type="match status" value="1"/>
</dbReference>
<gene>
    <name evidence="1" type="ORF">TorRG33x02_127010</name>
</gene>
<reference evidence="2" key="1">
    <citation type="submission" date="2016-06" db="EMBL/GenBank/DDBJ databases">
        <title>Parallel loss of symbiosis genes in relatives of nitrogen-fixing non-legume Parasponia.</title>
        <authorList>
            <person name="Van Velzen R."/>
            <person name="Holmer R."/>
            <person name="Bu F."/>
            <person name="Rutten L."/>
            <person name="Van Zeijl A."/>
            <person name="Liu W."/>
            <person name="Santuari L."/>
            <person name="Cao Q."/>
            <person name="Sharma T."/>
            <person name="Shen D."/>
            <person name="Roswanjaya Y."/>
            <person name="Wardhani T."/>
            <person name="Kalhor M.S."/>
            <person name="Jansen J."/>
            <person name="Van den Hoogen J."/>
            <person name="Gungor B."/>
            <person name="Hartog M."/>
            <person name="Hontelez J."/>
            <person name="Verver J."/>
            <person name="Yang W.-C."/>
            <person name="Schijlen E."/>
            <person name="Repin R."/>
            <person name="Schilthuizen M."/>
            <person name="Schranz E."/>
            <person name="Heidstra R."/>
            <person name="Miyata K."/>
            <person name="Fedorova E."/>
            <person name="Kohlen W."/>
            <person name="Bisseling T."/>
            <person name="Smit S."/>
            <person name="Geurts R."/>
        </authorList>
    </citation>
    <scope>NUCLEOTIDE SEQUENCE [LARGE SCALE GENOMIC DNA]</scope>
    <source>
        <strain evidence="2">cv. RG33-2</strain>
    </source>
</reference>
<accession>A0A2P5F0W6</accession>
<dbReference type="Proteomes" id="UP000237000">
    <property type="component" value="Unassembled WGS sequence"/>
</dbReference>
<dbReference type="AlphaFoldDB" id="A0A2P5F0W6"/>
<dbReference type="EMBL" id="JXTC01000074">
    <property type="protein sequence ID" value="PON91418.1"/>
    <property type="molecule type" value="Genomic_DNA"/>
</dbReference>
<proteinExistence type="predicted"/>
<dbReference type="SUPFAM" id="SSF54403">
    <property type="entry name" value="Cystatin/monellin"/>
    <property type="match status" value="1"/>
</dbReference>
<organism evidence="1 2">
    <name type="scientific">Trema orientale</name>
    <name type="common">Charcoal tree</name>
    <name type="synonym">Celtis orientalis</name>
    <dbReference type="NCBI Taxonomy" id="63057"/>
    <lineage>
        <taxon>Eukaryota</taxon>
        <taxon>Viridiplantae</taxon>
        <taxon>Streptophyta</taxon>
        <taxon>Embryophyta</taxon>
        <taxon>Tracheophyta</taxon>
        <taxon>Spermatophyta</taxon>
        <taxon>Magnoliopsida</taxon>
        <taxon>eudicotyledons</taxon>
        <taxon>Gunneridae</taxon>
        <taxon>Pentapetalae</taxon>
        <taxon>rosids</taxon>
        <taxon>fabids</taxon>
        <taxon>Rosales</taxon>
        <taxon>Cannabaceae</taxon>
        <taxon>Trema</taxon>
    </lineage>
</organism>
<sequence length="175" mass="19872">MDTGSLSKSIYNNFEESTGNAQVTSYAHDSKKTMDMGGLWKSGFYYSEGSIGKAKFDSEARESKKKGCLADVWRQRLLDAPSGMFVPVDISSKYTQDAARSAVEEYNKDQLEAIELKRVVKSYMSIMRGHFCLLTLEATDGRFYKARIYMNPKGPNELEYFTLAKDYPMPVQDME</sequence>
<evidence type="ECO:0000313" key="2">
    <source>
        <dbReference type="Proteomes" id="UP000237000"/>
    </source>
</evidence>
<name>A0A2P5F0W6_TREOI</name>
<keyword evidence="2" id="KW-1185">Reference proteome</keyword>
<dbReference type="OrthoDB" id="10562828at2759"/>
<dbReference type="InParanoid" id="A0A2P5F0W6"/>
<comment type="caution">
    <text evidence="1">The sequence shown here is derived from an EMBL/GenBank/DDBJ whole genome shotgun (WGS) entry which is preliminary data.</text>
</comment>